<keyword evidence="1" id="KW-1133">Transmembrane helix</keyword>
<organism evidence="2 3">
    <name type="scientific">Micromonospora haikouensis</name>
    <dbReference type="NCBI Taxonomy" id="686309"/>
    <lineage>
        <taxon>Bacteria</taxon>
        <taxon>Bacillati</taxon>
        <taxon>Actinomycetota</taxon>
        <taxon>Actinomycetes</taxon>
        <taxon>Micromonosporales</taxon>
        <taxon>Micromonosporaceae</taxon>
        <taxon>Micromonospora</taxon>
    </lineage>
</organism>
<name>A0A1C4YS54_9ACTN</name>
<gene>
    <name evidence="2" type="ORF">GA0070558_1677</name>
</gene>
<evidence type="ECO:0000313" key="2">
    <source>
        <dbReference type="EMBL" id="SCF23161.1"/>
    </source>
</evidence>
<sequence length="44" mass="4326">MSADTHAAPDLGDRPSGGGEPFAARVIPRILAVGGGVVLLVALT</sequence>
<keyword evidence="1" id="KW-0812">Transmembrane</keyword>
<dbReference type="Proteomes" id="UP000199375">
    <property type="component" value="Unassembled WGS sequence"/>
</dbReference>
<accession>A0A1C4YS54</accession>
<keyword evidence="1" id="KW-0472">Membrane</keyword>
<evidence type="ECO:0000256" key="1">
    <source>
        <dbReference type="SAM" id="Phobius"/>
    </source>
</evidence>
<feature type="transmembrane region" description="Helical" evidence="1">
    <location>
        <begin position="22"/>
        <end position="43"/>
    </location>
</feature>
<protein>
    <submittedName>
        <fullName evidence="2">Uncharacterized protein</fullName>
    </submittedName>
</protein>
<dbReference type="AlphaFoldDB" id="A0A1C4YS54"/>
<dbReference type="EMBL" id="FMCW01000067">
    <property type="protein sequence ID" value="SCF23161.1"/>
    <property type="molecule type" value="Genomic_DNA"/>
</dbReference>
<reference evidence="2 3" key="1">
    <citation type="submission" date="2016-06" db="EMBL/GenBank/DDBJ databases">
        <authorList>
            <person name="Kjaerup R.B."/>
            <person name="Dalgaard T.S."/>
            <person name="Juul-Madsen H.R."/>
        </authorList>
    </citation>
    <scope>NUCLEOTIDE SEQUENCE [LARGE SCALE GENOMIC DNA]</scope>
    <source>
        <strain evidence="2 3">DSM 45626</strain>
    </source>
</reference>
<proteinExistence type="predicted"/>
<evidence type="ECO:0000313" key="3">
    <source>
        <dbReference type="Proteomes" id="UP000199375"/>
    </source>
</evidence>